<evidence type="ECO:0000313" key="2">
    <source>
        <dbReference type="Proteomes" id="UP001472677"/>
    </source>
</evidence>
<dbReference type="PANTHER" id="PTHR36482:SF6">
    <property type="entry name" value="JASMONATE-INDUCED PROTEIN HOMOLOG"/>
    <property type="match status" value="1"/>
</dbReference>
<proteinExistence type="predicted"/>
<organism evidence="1 2">
    <name type="scientific">Hibiscus sabdariffa</name>
    <name type="common">roselle</name>
    <dbReference type="NCBI Taxonomy" id="183260"/>
    <lineage>
        <taxon>Eukaryota</taxon>
        <taxon>Viridiplantae</taxon>
        <taxon>Streptophyta</taxon>
        <taxon>Embryophyta</taxon>
        <taxon>Tracheophyta</taxon>
        <taxon>Spermatophyta</taxon>
        <taxon>Magnoliopsida</taxon>
        <taxon>eudicotyledons</taxon>
        <taxon>Gunneridae</taxon>
        <taxon>Pentapetalae</taxon>
        <taxon>rosids</taxon>
        <taxon>malvids</taxon>
        <taxon>Malvales</taxon>
        <taxon>Malvaceae</taxon>
        <taxon>Malvoideae</taxon>
        <taxon>Hibiscus</taxon>
    </lineage>
</organism>
<reference evidence="1 2" key="1">
    <citation type="journal article" date="2024" name="G3 (Bethesda)">
        <title>Genome assembly of Hibiscus sabdariffa L. provides insights into metabolisms of medicinal natural products.</title>
        <authorList>
            <person name="Kim T."/>
        </authorList>
    </citation>
    <scope>NUCLEOTIDE SEQUENCE [LARGE SCALE GENOMIC DNA]</scope>
    <source>
        <strain evidence="1">TK-2024</strain>
        <tissue evidence="1">Old leaves</tissue>
    </source>
</reference>
<dbReference type="EMBL" id="JBBPBM010001720">
    <property type="protein sequence ID" value="KAK8482437.1"/>
    <property type="molecule type" value="Genomic_DNA"/>
</dbReference>
<accession>A0ABR1ZP23</accession>
<protein>
    <submittedName>
        <fullName evidence="1">Uncharacterized protein</fullName>
    </submittedName>
</protein>
<sequence>MGRPGPAIHTDLILVNNTGDSLALYDKVDWYGSANLPSVIQRRTPEKIKHQADSQTGCSKGGVVYTIRKNIRWLVAWSNMKDEDNKVYTEIIQNDFTINWSIYESLLDTSDSTADPVNKFKNSASAEIEPSSIAPVLKAALKLAPYQFVLAPKQK</sequence>
<name>A0ABR1ZP23_9ROSI</name>
<keyword evidence="2" id="KW-1185">Reference proteome</keyword>
<dbReference type="Proteomes" id="UP001472677">
    <property type="component" value="Unassembled WGS sequence"/>
</dbReference>
<evidence type="ECO:0000313" key="1">
    <source>
        <dbReference type="EMBL" id="KAK8482437.1"/>
    </source>
</evidence>
<gene>
    <name evidence="1" type="ORF">V6N12_002113</name>
</gene>
<dbReference type="InterPro" id="IPR053085">
    <property type="entry name" value="Jasmonate-induced_protein"/>
</dbReference>
<dbReference type="PANTHER" id="PTHR36482">
    <property type="entry name" value="OSJNBA0024J22.15 PROTEIN"/>
    <property type="match status" value="1"/>
</dbReference>
<comment type="caution">
    <text evidence="1">The sequence shown here is derived from an EMBL/GenBank/DDBJ whole genome shotgun (WGS) entry which is preliminary data.</text>
</comment>